<dbReference type="EMBL" id="CAACVG010006476">
    <property type="protein sequence ID" value="VEN40333.1"/>
    <property type="molecule type" value="Genomic_DNA"/>
</dbReference>
<sequence>MNHRTYVGTVGIGFSKSSENIATRNKADLCVPCVPIPTYVRC</sequence>
<dbReference type="Proteomes" id="UP000410492">
    <property type="component" value="Unassembled WGS sequence"/>
</dbReference>
<proteinExistence type="predicted"/>
<evidence type="ECO:0000313" key="1">
    <source>
        <dbReference type="EMBL" id="VEN40333.1"/>
    </source>
</evidence>
<protein>
    <submittedName>
        <fullName evidence="1">Uncharacterized protein</fullName>
    </submittedName>
</protein>
<evidence type="ECO:0000313" key="2">
    <source>
        <dbReference type="Proteomes" id="UP000410492"/>
    </source>
</evidence>
<dbReference type="AlphaFoldDB" id="A0A653BXN9"/>
<reference evidence="1 2" key="1">
    <citation type="submission" date="2019-01" db="EMBL/GenBank/DDBJ databases">
        <authorList>
            <person name="Sayadi A."/>
        </authorList>
    </citation>
    <scope>NUCLEOTIDE SEQUENCE [LARGE SCALE GENOMIC DNA]</scope>
</reference>
<keyword evidence="2" id="KW-1185">Reference proteome</keyword>
<organism evidence="1 2">
    <name type="scientific">Callosobruchus maculatus</name>
    <name type="common">Southern cowpea weevil</name>
    <name type="synonym">Pulse bruchid</name>
    <dbReference type="NCBI Taxonomy" id="64391"/>
    <lineage>
        <taxon>Eukaryota</taxon>
        <taxon>Metazoa</taxon>
        <taxon>Ecdysozoa</taxon>
        <taxon>Arthropoda</taxon>
        <taxon>Hexapoda</taxon>
        <taxon>Insecta</taxon>
        <taxon>Pterygota</taxon>
        <taxon>Neoptera</taxon>
        <taxon>Endopterygota</taxon>
        <taxon>Coleoptera</taxon>
        <taxon>Polyphaga</taxon>
        <taxon>Cucujiformia</taxon>
        <taxon>Chrysomeloidea</taxon>
        <taxon>Chrysomelidae</taxon>
        <taxon>Bruchinae</taxon>
        <taxon>Bruchini</taxon>
        <taxon>Callosobruchus</taxon>
    </lineage>
</organism>
<name>A0A653BXN9_CALMS</name>
<gene>
    <name evidence="1" type="ORF">CALMAC_LOCUS4529</name>
</gene>
<accession>A0A653BXN9</accession>